<sequence length="168" mass="18195">MQKAHLYWSHGMDAAPWGAKSKAMAAAAQEAGLTLDALDYRDTTDPDERTARLVKHIGQKQSPVILAGSSMGGYVSAAAAGEIRVAGLFLIAPALYLPGYEKHMFFNLPEQIEIVHGWNDDVVPVDNSVRFAKLHKATLHILPADHRMTGMAGQVASLFTQFLQGILA</sequence>
<dbReference type="RefSeq" id="WP_151150448.1">
    <property type="nucleotide sequence ID" value="NZ_WAIE01000002.1"/>
</dbReference>
<feature type="domain" description="AB hydrolase-1" evidence="1">
    <location>
        <begin position="10"/>
        <end position="108"/>
    </location>
</feature>
<dbReference type="AlphaFoldDB" id="A0A6N6N3T0"/>
<dbReference type="Pfam" id="PF12697">
    <property type="entry name" value="Abhydrolase_6"/>
    <property type="match status" value="1"/>
</dbReference>
<organism evidence="2 3">
    <name type="scientific">Pseudodesulfovibrio senegalensis</name>
    <dbReference type="NCBI Taxonomy" id="1721087"/>
    <lineage>
        <taxon>Bacteria</taxon>
        <taxon>Pseudomonadati</taxon>
        <taxon>Thermodesulfobacteriota</taxon>
        <taxon>Desulfovibrionia</taxon>
        <taxon>Desulfovibrionales</taxon>
        <taxon>Desulfovibrionaceae</taxon>
    </lineage>
</organism>
<keyword evidence="2" id="KW-0378">Hydrolase</keyword>
<keyword evidence="3" id="KW-1185">Reference proteome</keyword>
<dbReference type="SUPFAM" id="SSF53474">
    <property type="entry name" value="alpha/beta-Hydrolases"/>
    <property type="match status" value="1"/>
</dbReference>
<dbReference type="Proteomes" id="UP000438699">
    <property type="component" value="Unassembled WGS sequence"/>
</dbReference>
<dbReference type="InterPro" id="IPR029058">
    <property type="entry name" value="AB_hydrolase_fold"/>
</dbReference>
<dbReference type="InterPro" id="IPR000073">
    <property type="entry name" value="AB_hydrolase_1"/>
</dbReference>
<proteinExistence type="predicted"/>
<gene>
    <name evidence="2" type="ORF">F8A88_07155</name>
</gene>
<dbReference type="EMBL" id="WAIE01000002">
    <property type="protein sequence ID" value="KAB1442227.1"/>
    <property type="molecule type" value="Genomic_DNA"/>
</dbReference>
<comment type="caution">
    <text evidence="2">The sequence shown here is derived from an EMBL/GenBank/DDBJ whole genome shotgun (WGS) entry which is preliminary data.</text>
</comment>
<evidence type="ECO:0000259" key="1">
    <source>
        <dbReference type="Pfam" id="PF12697"/>
    </source>
</evidence>
<evidence type="ECO:0000313" key="3">
    <source>
        <dbReference type="Proteomes" id="UP000438699"/>
    </source>
</evidence>
<evidence type="ECO:0000313" key="2">
    <source>
        <dbReference type="EMBL" id="KAB1442227.1"/>
    </source>
</evidence>
<dbReference type="OrthoDB" id="8903860at2"/>
<name>A0A6N6N3T0_9BACT</name>
<protein>
    <submittedName>
        <fullName evidence="2">Alpha/beta fold hydrolase</fullName>
    </submittedName>
</protein>
<dbReference type="GO" id="GO:0016787">
    <property type="term" value="F:hydrolase activity"/>
    <property type="evidence" value="ECO:0007669"/>
    <property type="project" value="UniProtKB-KW"/>
</dbReference>
<dbReference type="Gene3D" id="3.40.50.1820">
    <property type="entry name" value="alpha/beta hydrolase"/>
    <property type="match status" value="1"/>
</dbReference>
<reference evidence="2 3" key="1">
    <citation type="journal article" date="2017" name="Int. J. Syst. Evol. Microbiol.">
        <title>Desulfovibrio senegalensis sp. nov., a mesophilic sulfate reducer isolated from marine sediment.</title>
        <authorList>
            <person name="Thioye A."/>
            <person name="Gam Z.B.A."/>
            <person name="Mbengue M."/>
            <person name="Cayol J.L."/>
            <person name="Joseph-Bartoli M."/>
            <person name="Toure-Kane C."/>
            <person name="Labat M."/>
        </authorList>
    </citation>
    <scope>NUCLEOTIDE SEQUENCE [LARGE SCALE GENOMIC DNA]</scope>
    <source>
        <strain evidence="2 3">DSM 101509</strain>
    </source>
</reference>
<accession>A0A6N6N3T0</accession>